<evidence type="ECO:0000256" key="1">
    <source>
        <dbReference type="ARBA" id="ARBA00004123"/>
    </source>
</evidence>
<dbReference type="Pfam" id="PF05699">
    <property type="entry name" value="Dimer_Tnp_hAT"/>
    <property type="match status" value="1"/>
</dbReference>
<keyword evidence="5" id="KW-0539">Nucleus</keyword>
<keyword evidence="2" id="KW-0479">Metal-binding</keyword>
<dbReference type="InterPro" id="IPR008906">
    <property type="entry name" value="HATC_C_dom"/>
</dbReference>
<dbReference type="InterPro" id="IPR012337">
    <property type="entry name" value="RNaseH-like_sf"/>
</dbReference>
<organism evidence="7 8">
    <name type="scientific">Cymbomonas tetramitiformis</name>
    <dbReference type="NCBI Taxonomy" id="36881"/>
    <lineage>
        <taxon>Eukaryota</taxon>
        <taxon>Viridiplantae</taxon>
        <taxon>Chlorophyta</taxon>
        <taxon>Pyramimonadophyceae</taxon>
        <taxon>Pyramimonadales</taxon>
        <taxon>Pyramimonadaceae</taxon>
        <taxon>Cymbomonas</taxon>
    </lineage>
</organism>
<dbReference type="GO" id="GO:0005634">
    <property type="term" value="C:nucleus"/>
    <property type="evidence" value="ECO:0007669"/>
    <property type="project" value="UniProtKB-SubCell"/>
</dbReference>
<dbReference type="GO" id="GO:0008270">
    <property type="term" value="F:zinc ion binding"/>
    <property type="evidence" value="ECO:0007669"/>
    <property type="project" value="UniProtKB-KW"/>
</dbReference>
<sequence length="230" mass="25449">MHKDSVVKFEGEVVPILNEHVKVARENLYKEICKRYFNDLMECKLEDFCVATFLDPRCTHFNFKFLTRWSRGTLTAEKAVGWAKASWDQDWTPKVLEEEATVEAPAAKSRKVEKASVASFLDDSDDDELVAPASGVVPAGATPEAPNASDDFSKYLALPVATSEVNPLDWWRVHSAIFPELAKVARQFLAAHANTAGVERAFSACGAMHSDLRKGLSEGTIEHAMMAAMN</sequence>
<comment type="caution">
    <text evidence="7">The sequence shown here is derived from an EMBL/GenBank/DDBJ whole genome shotgun (WGS) entry which is preliminary data.</text>
</comment>
<evidence type="ECO:0000313" key="8">
    <source>
        <dbReference type="Proteomes" id="UP001190700"/>
    </source>
</evidence>
<keyword evidence="3" id="KW-0863">Zinc-finger</keyword>
<feature type="domain" description="HAT C-terminal dimerisation" evidence="6">
    <location>
        <begin position="153"/>
        <end position="226"/>
    </location>
</feature>
<proteinExistence type="predicted"/>
<dbReference type="GO" id="GO:0046983">
    <property type="term" value="F:protein dimerization activity"/>
    <property type="evidence" value="ECO:0007669"/>
    <property type="project" value="InterPro"/>
</dbReference>
<evidence type="ECO:0000256" key="3">
    <source>
        <dbReference type="ARBA" id="ARBA00022771"/>
    </source>
</evidence>
<evidence type="ECO:0000256" key="5">
    <source>
        <dbReference type="ARBA" id="ARBA00023242"/>
    </source>
</evidence>
<dbReference type="PANTHER" id="PTHR46481">
    <property type="entry name" value="ZINC FINGER BED DOMAIN-CONTAINING PROTEIN 4"/>
    <property type="match status" value="1"/>
</dbReference>
<gene>
    <name evidence="7" type="ORF">CYMTET_35861</name>
</gene>
<evidence type="ECO:0000256" key="4">
    <source>
        <dbReference type="ARBA" id="ARBA00022833"/>
    </source>
</evidence>
<dbReference type="Proteomes" id="UP001190700">
    <property type="component" value="Unassembled WGS sequence"/>
</dbReference>
<keyword evidence="4" id="KW-0862">Zinc</keyword>
<protein>
    <recommendedName>
        <fullName evidence="6">HAT C-terminal dimerisation domain-containing protein</fullName>
    </recommendedName>
</protein>
<comment type="subcellular location">
    <subcellularLocation>
        <location evidence="1">Nucleus</location>
    </subcellularLocation>
</comment>
<name>A0AAE0KN69_9CHLO</name>
<evidence type="ECO:0000313" key="7">
    <source>
        <dbReference type="EMBL" id="KAK3254941.1"/>
    </source>
</evidence>
<dbReference type="InterPro" id="IPR052035">
    <property type="entry name" value="ZnF_BED_domain_contain"/>
</dbReference>
<dbReference type="AlphaFoldDB" id="A0AAE0KN69"/>
<dbReference type="SUPFAM" id="SSF53098">
    <property type="entry name" value="Ribonuclease H-like"/>
    <property type="match status" value="1"/>
</dbReference>
<evidence type="ECO:0000256" key="2">
    <source>
        <dbReference type="ARBA" id="ARBA00022723"/>
    </source>
</evidence>
<dbReference type="EMBL" id="LGRX02023014">
    <property type="protein sequence ID" value="KAK3254941.1"/>
    <property type="molecule type" value="Genomic_DNA"/>
</dbReference>
<accession>A0AAE0KN69</accession>
<keyword evidence="8" id="KW-1185">Reference proteome</keyword>
<reference evidence="7 8" key="1">
    <citation type="journal article" date="2015" name="Genome Biol. Evol.">
        <title>Comparative Genomics of a Bacterivorous Green Alga Reveals Evolutionary Causalities and Consequences of Phago-Mixotrophic Mode of Nutrition.</title>
        <authorList>
            <person name="Burns J.A."/>
            <person name="Paasch A."/>
            <person name="Narechania A."/>
            <person name="Kim E."/>
        </authorList>
    </citation>
    <scope>NUCLEOTIDE SEQUENCE [LARGE SCALE GENOMIC DNA]</scope>
    <source>
        <strain evidence="7 8">PLY_AMNH</strain>
    </source>
</reference>
<evidence type="ECO:0000259" key="6">
    <source>
        <dbReference type="Pfam" id="PF05699"/>
    </source>
</evidence>
<dbReference type="PANTHER" id="PTHR46481:SF10">
    <property type="entry name" value="ZINC FINGER BED DOMAIN-CONTAINING PROTEIN 39"/>
    <property type="match status" value="1"/>
</dbReference>